<name>A8PQH0_9COXI</name>
<evidence type="ECO:0000256" key="2">
    <source>
        <dbReference type="SAM" id="Coils"/>
    </source>
</evidence>
<dbReference type="InterPro" id="IPR003033">
    <property type="entry name" value="SCP2_sterol-bd_dom"/>
</dbReference>
<keyword evidence="1" id="KW-0963">Cytoplasm</keyword>
<evidence type="ECO:0000313" key="5">
    <source>
        <dbReference type="Proteomes" id="UP000054075"/>
    </source>
</evidence>
<evidence type="ECO:0000313" key="4">
    <source>
        <dbReference type="EMBL" id="EDP46802.1"/>
    </source>
</evidence>
<dbReference type="InterPro" id="IPR036527">
    <property type="entry name" value="SCP2_sterol-bd_dom_sf"/>
</dbReference>
<dbReference type="GO" id="GO:0006744">
    <property type="term" value="P:ubiquinone biosynthetic process"/>
    <property type="evidence" value="ECO:0007669"/>
    <property type="project" value="UniProtKB-UniRule"/>
</dbReference>
<dbReference type="HAMAP" id="MF_02215">
    <property type="entry name" value="UbiJ"/>
    <property type="match status" value="1"/>
</dbReference>
<keyword evidence="1" id="KW-0831">Ubiquinone biosynthesis</keyword>
<comment type="similarity">
    <text evidence="1">Belongs to the UbiJ family.</text>
</comment>
<evidence type="ECO:0000256" key="1">
    <source>
        <dbReference type="HAMAP-Rule" id="MF_02215"/>
    </source>
</evidence>
<dbReference type="eggNOG" id="COG3165">
    <property type="taxonomic scope" value="Bacteria"/>
</dbReference>
<dbReference type="EMBL" id="AAQJ02000001">
    <property type="protein sequence ID" value="EDP46802.1"/>
    <property type="molecule type" value="Genomic_DNA"/>
</dbReference>
<sequence>MSIQEAFLNCYLNLDPESKEQLRQLSGKVIKIEWGPLTYYWQFKSDSISLSKIYNGPADLVLRGSTFDFLRLIFSKNKALIDIPLQVSGDMAFGMQFRAFFLNLEMDWEEQLAKILGDTAAYPVIQLLKAIRRWARESVKNLSENLTNYLQTEIKGLISTEELQVFFSDIDELRDDCARLEARIQRLEKKGA</sequence>
<dbReference type="AlphaFoldDB" id="A8PQH0"/>
<feature type="domain" description="SCP2" evidence="3">
    <location>
        <begin position="9"/>
        <end position="101"/>
    </location>
</feature>
<protein>
    <recommendedName>
        <fullName evidence="1">Ubiquinone biosynthesis accessory factor UbiJ</fullName>
    </recommendedName>
</protein>
<keyword evidence="2" id="KW-0175">Coiled coil</keyword>
<reference evidence="4" key="2">
    <citation type="submission" date="2007-10" db="EMBL/GenBank/DDBJ databases">
        <authorList>
            <person name="Myers G.S."/>
        </authorList>
    </citation>
    <scope>NUCLEOTIDE SEQUENCE [LARGE SCALE GENOMIC DNA]</scope>
</reference>
<feature type="coiled-coil region" evidence="2">
    <location>
        <begin position="163"/>
        <end position="190"/>
    </location>
</feature>
<dbReference type="InterPro" id="IPR038989">
    <property type="entry name" value="UbiJ"/>
</dbReference>
<gene>
    <name evidence="1" type="primary">ubiJ</name>
    <name evidence="4" type="ORF">RICGR_1517</name>
</gene>
<comment type="subcellular location">
    <subcellularLocation>
        <location evidence="1">Cytoplasm</location>
    </subcellularLocation>
</comment>
<comment type="pathway">
    <text evidence="1">Cofactor biosynthesis; ubiquinone biosynthesis.</text>
</comment>
<dbReference type="PANTHER" id="PTHR38693:SF1">
    <property type="entry name" value="UBIQUINONE BIOSYNTHESIS ACCESSORY FACTOR UBIJ"/>
    <property type="match status" value="1"/>
</dbReference>
<comment type="caution">
    <text evidence="4">The sequence shown here is derived from an EMBL/GenBank/DDBJ whole genome shotgun (WGS) entry which is preliminary data.</text>
</comment>
<dbReference type="SUPFAM" id="SSF55718">
    <property type="entry name" value="SCP-like"/>
    <property type="match status" value="1"/>
</dbReference>
<dbReference type="PANTHER" id="PTHR38693">
    <property type="entry name" value="UBIQUINONE BIOSYNTHESIS PROTEIN UBIJ"/>
    <property type="match status" value="1"/>
</dbReference>
<comment type="function">
    <text evidence="1">Required for ubiquinone (coenzyme Q) biosynthesis. Binds hydrophobic ubiquinone biosynthetic intermediates via its SCP2 domain and is essential for the stability of the Ubi complex. May constitute a docking platform where Ubi enzymes assemble and access their SCP2-bound polyprenyl substrates.</text>
</comment>
<dbReference type="STRING" id="59196.RICGR_1517"/>
<keyword evidence="5" id="KW-1185">Reference proteome</keyword>
<accession>A8PQH0</accession>
<organism evidence="4 5">
    <name type="scientific">Rickettsiella grylli</name>
    <dbReference type="NCBI Taxonomy" id="59196"/>
    <lineage>
        <taxon>Bacteria</taxon>
        <taxon>Pseudomonadati</taxon>
        <taxon>Pseudomonadota</taxon>
        <taxon>Gammaproteobacteria</taxon>
        <taxon>Legionellales</taxon>
        <taxon>Coxiellaceae</taxon>
        <taxon>Rickettsiella</taxon>
    </lineage>
</organism>
<evidence type="ECO:0000259" key="3">
    <source>
        <dbReference type="Pfam" id="PF02036"/>
    </source>
</evidence>
<dbReference type="Proteomes" id="UP000054075">
    <property type="component" value="Unassembled WGS sequence"/>
</dbReference>
<proteinExistence type="inferred from homology"/>
<dbReference type="Pfam" id="PF02036">
    <property type="entry name" value="SCP2"/>
    <property type="match status" value="1"/>
</dbReference>
<dbReference type="UniPathway" id="UPA00232"/>
<reference evidence="4" key="1">
    <citation type="submission" date="2006-04" db="EMBL/GenBank/DDBJ databases">
        <authorList>
            <person name="Seshadri R."/>
            <person name="Federici B.A."/>
        </authorList>
    </citation>
    <scope>NUCLEOTIDE SEQUENCE [LARGE SCALE GENOMIC DNA]</scope>
</reference>
<dbReference type="GO" id="GO:0005737">
    <property type="term" value="C:cytoplasm"/>
    <property type="evidence" value="ECO:0007669"/>
    <property type="project" value="UniProtKB-SubCell"/>
</dbReference>